<dbReference type="HAMAP" id="MF_01440">
    <property type="entry name" value="CheD"/>
    <property type="match status" value="1"/>
</dbReference>
<dbReference type="InterPro" id="IPR011324">
    <property type="entry name" value="Cytotoxic_necrot_fac-like_cat"/>
</dbReference>
<comment type="function">
    <text evidence="3">Probably deamidates glutamine residues to glutamate on methyl-accepting chemotaxis receptors (MCPs), playing an important role in chemotaxis.</text>
</comment>
<evidence type="ECO:0000256" key="3">
    <source>
        <dbReference type="HAMAP-Rule" id="MF_01440"/>
    </source>
</evidence>
<reference evidence="4 5" key="1">
    <citation type="submission" date="2019-01" db="EMBL/GenBank/DDBJ databases">
        <title>Geovibrio thiophilus DSM 11263, complete genome.</title>
        <authorList>
            <person name="Spring S."/>
            <person name="Bunk B."/>
            <person name="Sproer C."/>
        </authorList>
    </citation>
    <scope>NUCLEOTIDE SEQUENCE [LARGE SCALE GENOMIC DNA]</scope>
    <source>
        <strain evidence="4 5">DSM 11263</strain>
    </source>
</reference>
<sequence>MWKQSHLQFTENYDSGIKPLIKNIYLKPCEMYLDKEPAVVSTVLGSCVSVVMFWSAVRIGGMCHAMLPSANFCVVGEGASYTNKFVDASISYMHSRFYAWGAFPSDIEVKVFGGADMFRTESGTMKRETIGAKNIQAAFTKLASLGYRITAQDVGGDMGRKLYFYSSEGRVFMKNLRNTVNAG</sequence>
<dbReference type="GO" id="GO:0050568">
    <property type="term" value="F:protein-glutamine glutaminase activity"/>
    <property type="evidence" value="ECO:0007669"/>
    <property type="project" value="UniProtKB-UniRule"/>
</dbReference>
<dbReference type="KEGG" id="gtl:EP073_03325"/>
<dbReference type="EMBL" id="CP035108">
    <property type="protein sequence ID" value="QAR32466.1"/>
    <property type="molecule type" value="Genomic_DNA"/>
</dbReference>
<dbReference type="InterPro" id="IPR038592">
    <property type="entry name" value="CheD-like_sf"/>
</dbReference>
<evidence type="ECO:0000256" key="2">
    <source>
        <dbReference type="ARBA" id="ARBA00022801"/>
    </source>
</evidence>
<dbReference type="SUPFAM" id="SSF64438">
    <property type="entry name" value="CNF1/YfiH-like putative cysteine hydrolases"/>
    <property type="match status" value="1"/>
</dbReference>
<dbReference type="Gene3D" id="3.30.1330.200">
    <property type="match status" value="1"/>
</dbReference>
<organism evidence="4 5">
    <name type="scientific">Geovibrio thiophilus</name>
    <dbReference type="NCBI Taxonomy" id="139438"/>
    <lineage>
        <taxon>Bacteria</taxon>
        <taxon>Pseudomonadati</taxon>
        <taxon>Deferribacterota</taxon>
        <taxon>Deferribacteres</taxon>
        <taxon>Deferribacterales</taxon>
        <taxon>Geovibrionaceae</taxon>
        <taxon>Geovibrio</taxon>
    </lineage>
</organism>
<keyword evidence="5" id="KW-1185">Reference proteome</keyword>
<proteinExistence type="inferred from homology"/>
<gene>
    <name evidence="3" type="primary">cheD</name>
    <name evidence="4" type="ORF">EP073_03325</name>
</gene>
<keyword evidence="1 3" id="KW-0145">Chemotaxis</keyword>
<keyword evidence="2 3" id="KW-0378">Hydrolase</keyword>
<comment type="catalytic activity">
    <reaction evidence="3">
        <text>L-glutaminyl-[protein] + H2O = L-glutamyl-[protein] + NH4(+)</text>
        <dbReference type="Rhea" id="RHEA:16441"/>
        <dbReference type="Rhea" id="RHEA-COMP:10207"/>
        <dbReference type="Rhea" id="RHEA-COMP:10208"/>
        <dbReference type="ChEBI" id="CHEBI:15377"/>
        <dbReference type="ChEBI" id="CHEBI:28938"/>
        <dbReference type="ChEBI" id="CHEBI:29973"/>
        <dbReference type="ChEBI" id="CHEBI:30011"/>
        <dbReference type="EC" id="3.5.1.44"/>
    </reaction>
</comment>
<dbReference type="InterPro" id="IPR005659">
    <property type="entry name" value="Chemorcpt_Glu_NH3ase_CheD"/>
</dbReference>
<protein>
    <recommendedName>
        <fullName evidence="3">Probable chemoreceptor glutamine deamidase CheD</fullName>
        <ecNumber evidence="3">3.5.1.44</ecNumber>
    </recommendedName>
</protein>
<dbReference type="PANTHER" id="PTHR35147">
    <property type="entry name" value="CHEMORECEPTOR GLUTAMINE DEAMIDASE CHED-RELATED"/>
    <property type="match status" value="1"/>
</dbReference>
<dbReference type="AlphaFoldDB" id="A0A3R5XW05"/>
<comment type="similarity">
    <text evidence="3">Belongs to the CheD family.</text>
</comment>
<name>A0A3R5XW05_9BACT</name>
<evidence type="ECO:0000313" key="5">
    <source>
        <dbReference type="Proteomes" id="UP000287502"/>
    </source>
</evidence>
<dbReference type="Proteomes" id="UP000287502">
    <property type="component" value="Chromosome"/>
</dbReference>
<dbReference type="GO" id="GO:0006935">
    <property type="term" value="P:chemotaxis"/>
    <property type="evidence" value="ECO:0007669"/>
    <property type="project" value="UniProtKB-UniRule"/>
</dbReference>
<accession>A0A3R5XW05</accession>
<dbReference type="EC" id="3.5.1.44" evidence="3"/>
<evidence type="ECO:0000256" key="1">
    <source>
        <dbReference type="ARBA" id="ARBA00022500"/>
    </source>
</evidence>
<evidence type="ECO:0000313" key="4">
    <source>
        <dbReference type="EMBL" id="QAR32466.1"/>
    </source>
</evidence>
<dbReference type="Pfam" id="PF03975">
    <property type="entry name" value="CheD"/>
    <property type="match status" value="1"/>
</dbReference>
<dbReference type="CDD" id="cd16352">
    <property type="entry name" value="CheD"/>
    <property type="match status" value="1"/>
</dbReference>
<dbReference type="OrthoDB" id="9807202at2"/>
<dbReference type="PANTHER" id="PTHR35147:SF1">
    <property type="entry name" value="CHEMORECEPTOR GLUTAMINE DEAMIDASE CHED-RELATED"/>
    <property type="match status" value="1"/>
</dbReference>